<dbReference type="EMBL" id="KN847496">
    <property type="protein sequence ID" value="KIW15023.1"/>
    <property type="molecule type" value="Genomic_DNA"/>
</dbReference>
<accession>A0A0D2B834</accession>
<dbReference type="GeneID" id="27334893"/>
<evidence type="ECO:0000313" key="2">
    <source>
        <dbReference type="Proteomes" id="UP000053328"/>
    </source>
</evidence>
<dbReference type="VEuPathDB" id="FungiDB:PV08_07810"/>
<organism evidence="1 2">
    <name type="scientific">Exophiala spinifera</name>
    <dbReference type="NCBI Taxonomy" id="91928"/>
    <lineage>
        <taxon>Eukaryota</taxon>
        <taxon>Fungi</taxon>
        <taxon>Dikarya</taxon>
        <taxon>Ascomycota</taxon>
        <taxon>Pezizomycotina</taxon>
        <taxon>Eurotiomycetes</taxon>
        <taxon>Chaetothyriomycetidae</taxon>
        <taxon>Chaetothyriales</taxon>
        <taxon>Herpotrichiellaceae</taxon>
        <taxon>Exophiala</taxon>
    </lineage>
</organism>
<dbReference type="Proteomes" id="UP000053328">
    <property type="component" value="Unassembled WGS sequence"/>
</dbReference>
<reference evidence="1 2" key="1">
    <citation type="submission" date="2015-01" db="EMBL/GenBank/DDBJ databases">
        <title>The Genome Sequence of Exophiala spinifera CBS89968.</title>
        <authorList>
            <consortium name="The Broad Institute Genomics Platform"/>
            <person name="Cuomo C."/>
            <person name="de Hoog S."/>
            <person name="Gorbushina A."/>
            <person name="Stielow B."/>
            <person name="Teixiera M."/>
            <person name="Abouelleil A."/>
            <person name="Chapman S.B."/>
            <person name="Priest M."/>
            <person name="Young S.K."/>
            <person name="Wortman J."/>
            <person name="Nusbaum C."/>
            <person name="Birren B."/>
        </authorList>
    </citation>
    <scope>NUCLEOTIDE SEQUENCE [LARGE SCALE GENOMIC DNA]</scope>
    <source>
        <strain evidence="1 2">CBS 89968</strain>
    </source>
</reference>
<protein>
    <submittedName>
        <fullName evidence="1">Uncharacterized protein</fullName>
    </submittedName>
</protein>
<dbReference type="AlphaFoldDB" id="A0A0D2B834"/>
<dbReference type="HOGENOM" id="CLU_024135_1_0_1"/>
<dbReference type="OrthoDB" id="2522565at2759"/>
<keyword evidence="2" id="KW-1185">Reference proteome</keyword>
<dbReference type="STRING" id="91928.A0A0D2B834"/>
<evidence type="ECO:0000313" key="1">
    <source>
        <dbReference type="EMBL" id="KIW15023.1"/>
    </source>
</evidence>
<proteinExistence type="predicted"/>
<sequence>MLIRAPIKLILLVVPFLVFGLFVNNRYSSSSSSSSSLRKAAASRLNGFSKSEKVAGVTREAQQEFLAGSKDIGHLPVPPPVLIDVDDDGRAVVDYSQYNEVFSVSTANGDAIRVHFGGVHAYNPSIIPHPTKHDLWIVIAQQAMAEKGEPIIELACNAGFLGDVLTCAESPVPVPLKRRRGPRCKTPHDFNAGLRAVDARVVHGPSAPYILWGSPSSKTCFGVWIQDLRMLLEDYTIESAIASLFREPTELSRPASQEHREQEKNFFLFWDLDNRMYVHHDITPNRTFGVLQMDGTIGEDLAPKTAEADNLCMDRYMPVTSSDNEFVRQASNSLSITLCKREDPGCKPGPDNTFVMHIVHFKYDYGGHPIYEPYVVLFQQQAPFALHSIAKKPLWIHGRDAFTVYSGALGWDNKIYPWRHSESFYVSSISWKTHGQKYHGYLDDELFINLGVENTRPSTIDVVAEDVLRDLGSCADIAPATQTEI</sequence>
<name>A0A0D2B834_9EURO</name>
<gene>
    <name evidence="1" type="ORF">PV08_07810</name>
</gene>
<dbReference type="RefSeq" id="XP_016235239.1">
    <property type="nucleotide sequence ID" value="XM_016382137.1"/>
</dbReference>